<reference evidence="1 2" key="1">
    <citation type="submission" date="2018-08" db="EMBL/GenBank/DDBJ databases">
        <title>Streptomyces NEAU-D10 sp. nov., a novel Actinomycete isolated from soil.</title>
        <authorList>
            <person name="Jin L."/>
        </authorList>
    </citation>
    <scope>NUCLEOTIDE SEQUENCE [LARGE SCALE GENOMIC DNA]</scope>
    <source>
        <strain evidence="1 2">NEAU-D10</strain>
    </source>
</reference>
<dbReference type="Proteomes" id="UP000262477">
    <property type="component" value="Unassembled WGS sequence"/>
</dbReference>
<proteinExistence type="predicted"/>
<name>A0A371QBX1_STRIH</name>
<dbReference type="RefSeq" id="WP_128502344.1">
    <property type="nucleotide sequence ID" value="NZ_QUAC01000005.1"/>
</dbReference>
<comment type="caution">
    <text evidence="1">The sequence shown here is derived from an EMBL/GenBank/DDBJ whole genome shotgun (WGS) entry which is preliminary data.</text>
</comment>
<evidence type="ECO:0000313" key="2">
    <source>
        <dbReference type="Proteomes" id="UP000262477"/>
    </source>
</evidence>
<keyword evidence="2" id="KW-1185">Reference proteome</keyword>
<dbReference type="AlphaFoldDB" id="A0A371QBX1"/>
<gene>
    <name evidence="1" type="ORF">DY245_00440</name>
</gene>
<accession>A0A371QBX1</accession>
<sequence>MPDPPHTENRKTCKTRKTCKNCKTRKTRPAPGIGHTGGMRVTCPPGPWAPTIVKLRREL</sequence>
<dbReference type="EMBL" id="QUAC01000005">
    <property type="protein sequence ID" value="REK92157.1"/>
    <property type="molecule type" value="Genomic_DNA"/>
</dbReference>
<protein>
    <submittedName>
        <fullName evidence="1">Uncharacterized protein</fullName>
    </submittedName>
</protein>
<organism evidence="1 2">
    <name type="scientific">Streptomyces inhibens</name>
    <dbReference type="NCBI Taxonomy" id="2293571"/>
    <lineage>
        <taxon>Bacteria</taxon>
        <taxon>Bacillati</taxon>
        <taxon>Actinomycetota</taxon>
        <taxon>Actinomycetes</taxon>
        <taxon>Kitasatosporales</taxon>
        <taxon>Streptomycetaceae</taxon>
        <taxon>Streptomyces</taxon>
    </lineage>
</organism>
<evidence type="ECO:0000313" key="1">
    <source>
        <dbReference type="EMBL" id="REK92157.1"/>
    </source>
</evidence>